<feature type="transmembrane region" description="Helical" evidence="7">
    <location>
        <begin position="404"/>
        <end position="424"/>
    </location>
</feature>
<evidence type="ECO:0000313" key="9">
    <source>
        <dbReference type="Proteomes" id="UP000216147"/>
    </source>
</evidence>
<dbReference type="PANTHER" id="PTHR11706:SF33">
    <property type="entry name" value="NATURAL RESISTANCE-ASSOCIATED MACROPHAGE PROTEIN 2"/>
    <property type="match status" value="1"/>
</dbReference>
<feature type="transmembrane region" description="Helical" evidence="7">
    <location>
        <begin position="291"/>
        <end position="317"/>
    </location>
</feature>
<keyword evidence="4" id="KW-0769">Symport</keyword>
<dbReference type="AlphaFoldDB" id="A0A258HQN9"/>
<name>A0A258HQN9_9CAUL</name>
<comment type="caution">
    <text evidence="8">The sequence shown here is derived from an EMBL/GenBank/DDBJ whole genome shotgun (WGS) entry which is preliminary data.</text>
</comment>
<evidence type="ECO:0000256" key="3">
    <source>
        <dbReference type="ARBA" id="ARBA00022692"/>
    </source>
</evidence>
<dbReference type="GO" id="GO:0015086">
    <property type="term" value="F:cadmium ion transmembrane transporter activity"/>
    <property type="evidence" value="ECO:0007669"/>
    <property type="project" value="TreeGrafter"/>
</dbReference>
<dbReference type="GO" id="GO:0034755">
    <property type="term" value="P:iron ion transmembrane transport"/>
    <property type="evidence" value="ECO:0007669"/>
    <property type="project" value="TreeGrafter"/>
</dbReference>
<gene>
    <name evidence="8" type="ORF">B7Y86_00950</name>
</gene>
<evidence type="ECO:0000256" key="1">
    <source>
        <dbReference type="ARBA" id="ARBA00004141"/>
    </source>
</evidence>
<dbReference type="PANTHER" id="PTHR11706">
    <property type="entry name" value="SOLUTE CARRIER PROTEIN FAMILY 11 MEMBER"/>
    <property type="match status" value="1"/>
</dbReference>
<feature type="transmembrane region" description="Helical" evidence="7">
    <location>
        <begin position="363"/>
        <end position="384"/>
    </location>
</feature>
<keyword evidence="2" id="KW-0813">Transport</keyword>
<dbReference type="InterPro" id="IPR001046">
    <property type="entry name" value="NRAMP_fam"/>
</dbReference>
<feature type="transmembrane region" description="Helical" evidence="7">
    <location>
        <begin position="149"/>
        <end position="171"/>
    </location>
</feature>
<feature type="transmembrane region" description="Helical" evidence="7">
    <location>
        <begin position="183"/>
        <end position="207"/>
    </location>
</feature>
<evidence type="ECO:0000256" key="6">
    <source>
        <dbReference type="ARBA" id="ARBA00023136"/>
    </source>
</evidence>
<evidence type="ECO:0000256" key="7">
    <source>
        <dbReference type="SAM" id="Phobius"/>
    </source>
</evidence>
<dbReference type="GO" id="GO:0005384">
    <property type="term" value="F:manganese ion transmembrane transporter activity"/>
    <property type="evidence" value="ECO:0007669"/>
    <property type="project" value="TreeGrafter"/>
</dbReference>
<comment type="subcellular location">
    <subcellularLocation>
        <location evidence="1">Membrane</location>
        <topology evidence="1">Multi-pass membrane protein</topology>
    </subcellularLocation>
</comment>
<proteinExistence type="predicted"/>
<keyword evidence="3 7" id="KW-0812">Transmembrane</keyword>
<dbReference type="GO" id="GO:0015293">
    <property type="term" value="F:symporter activity"/>
    <property type="evidence" value="ECO:0007669"/>
    <property type="project" value="UniProtKB-KW"/>
</dbReference>
<evidence type="ECO:0000256" key="5">
    <source>
        <dbReference type="ARBA" id="ARBA00022989"/>
    </source>
</evidence>
<feature type="transmembrane region" description="Helical" evidence="7">
    <location>
        <begin position="125"/>
        <end position="143"/>
    </location>
</feature>
<feature type="transmembrane region" description="Helical" evidence="7">
    <location>
        <begin position="337"/>
        <end position="356"/>
    </location>
</feature>
<feature type="transmembrane region" description="Helical" evidence="7">
    <location>
        <begin position="88"/>
        <end position="113"/>
    </location>
</feature>
<sequence>MKPTSGRLRRAAMLKRLGPGVITGAADDDPSGIATYSQAGAQFGLNMLWAMVFLYPLVSSIQLISARIGRVTGHGLAANLRRVFPQPVVTALVALLFIANTINIGADLAAMGAAVELVLGWGRHAFTLVFAGLSLTLQILVPYHRYVRFLKWLTLALLAYFAVAMTVHIDWGEVARRTVMPQLALTGAAATMIVALFGTTISPYLLFWQASEEVEEDEADPTTDPLIDHPDQAATQLSRIRWDTYFGMGFANLAAFFIILTTAVTLHAAGVTDIQTSADAARALRPIAGDLAYLLFSLGVIGTGLLAVPVLAGSAAYAVCESRGWPVGLEHRPRDAIGFYTVIGMAVLVGLAIGYSPLDPIKALFWSAVVNGVIAVPLMAAMMIVASRRDEMGAFVAPLPLRVLGWFATVCMGAAAVTMVATGWG</sequence>
<evidence type="ECO:0000313" key="8">
    <source>
        <dbReference type="EMBL" id="OYX59186.1"/>
    </source>
</evidence>
<dbReference type="Proteomes" id="UP000216147">
    <property type="component" value="Unassembled WGS sequence"/>
</dbReference>
<keyword evidence="5 7" id="KW-1133">Transmembrane helix</keyword>
<keyword evidence="6 7" id="KW-0472">Membrane</keyword>
<reference evidence="8 9" key="1">
    <citation type="submission" date="2017-03" db="EMBL/GenBank/DDBJ databases">
        <title>Lifting the veil on microbial sulfur biogeochemistry in mining wastewaters.</title>
        <authorList>
            <person name="Kantor R.S."/>
            <person name="Colenbrander Nelson T."/>
            <person name="Marshall S."/>
            <person name="Bennett D."/>
            <person name="Apte S."/>
            <person name="Camacho D."/>
            <person name="Thomas B.C."/>
            <person name="Warren L.A."/>
            <person name="Banfield J.F."/>
        </authorList>
    </citation>
    <scope>NUCLEOTIDE SEQUENCE [LARGE SCALE GENOMIC DNA]</scope>
    <source>
        <strain evidence="8">32-68-21</strain>
    </source>
</reference>
<evidence type="ECO:0000256" key="4">
    <source>
        <dbReference type="ARBA" id="ARBA00022847"/>
    </source>
</evidence>
<dbReference type="GO" id="GO:0005886">
    <property type="term" value="C:plasma membrane"/>
    <property type="evidence" value="ECO:0007669"/>
    <property type="project" value="TreeGrafter"/>
</dbReference>
<accession>A0A258HQN9</accession>
<protein>
    <submittedName>
        <fullName evidence="8">Iron transporter</fullName>
    </submittedName>
</protein>
<dbReference type="EMBL" id="NCEQ01000001">
    <property type="protein sequence ID" value="OYX59186.1"/>
    <property type="molecule type" value="Genomic_DNA"/>
</dbReference>
<feature type="transmembrane region" description="Helical" evidence="7">
    <location>
        <begin position="245"/>
        <end position="270"/>
    </location>
</feature>
<organism evidence="8 9">
    <name type="scientific">Brevundimonas subvibrioides</name>
    <dbReference type="NCBI Taxonomy" id="74313"/>
    <lineage>
        <taxon>Bacteria</taxon>
        <taxon>Pseudomonadati</taxon>
        <taxon>Pseudomonadota</taxon>
        <taxon>Alphaproteobacteria</taxon>
        <taxon>Caulobacterales</taxon>
        <taxon>Caulobacteraceae</taxon>
        <taxon>Brevundimonas</taxon>
    </lineage>
</organism>
<evidence type="ECO:0000256" key="2">
    <source>
        <dbReference type="ARBA" id="ARBA00022448"/>
    </source>
</evidence>
<dbReference type="Pfam" id="PF01566">
    <property type="entry name" value="Nramp"/>
    <property type="match status" value="1"/>
</dbReference>